<dbReference type="Pfam" id="PF18962">
    <property type="entry name" value="Por_Secre_tail"/>
    <property type="match status" value="1"/>
</dbReference>
<dbReference type="SUPFAM" id="SSF82171">
    <property type="entry name" value="DPP6 N-terminal domain-like"/>
    <property type="match status" value="1"/>
</dbReference>
<feature type="transmembrane region" description="Helical" evidence="1">
    <location>
        <begin position="12"/>
        <end position="36"/>
    </location>
</feature>
<evidence type="ECO:0000259" key="2">
    <source>
        <dbReference type="Pfam" id="PF18962"/>
    </source>
</evidence>
<protein>
    <submittedName>
        <fullName evidence="3">T9SS type A sorting domain-containing protein</fullName>
    </submittedName>
</protein>
<accession>A0A7G7G376</accession>
<keyword evidence="1" id="KW-0812">Transmembrane</keyword>
<evidence type="ECO:0000313" key="3">
    <source>
        <dbReference type="EMBL" id="QNF31610.1"/>
    </source>
</evidence>
<dbReference type="RefSeq" id="WP_185272396.1">
    <property type="nucleotide sequence ID" value="NZ_CP055156.1"/>
</dbReference>
<reference evidence="3 4" key="1">
    <citation type="journal article" date="2018" name="Int. J. Syst. Evol. Microbiol.">
        <title>Adhaeribacter swui sp. nov., isolated from wet mud.</title>
        <authorList>
            <person name="Kim D.U."/>
            <person name="Kim K.W."/>
            <person name="Kang M.S."/>
            <person name="Kim J.Y."/>
            <person name="Jang J.H."/>
            <person name="Kim M.K."/>
        </authorList>
    </citation>
    <scope>NUCLEOTIDE SEQUENCE [LARGE SCALE GENOMIC DNA]</scope>
    <source>
        <strain evidence="3 4">KCTC 52873</strain>
    </source>
</reference>
<dbReference type="Proteomes" id="UP000515237">
    <property type="component" value="Chromosome"/>
</dbReference>
<gene>
    <name evidence="3" type="ORF">HUW51_02290</name>
</gene>
<keyword evidence="4" id="KW-1185">Reference proteome</keyword>
<dbReference type="InterPro" id="IPR011047">
    <property type="entry name" value="Quinoprotein_ADH-like_sf"/>
</dbReference>
<dbReference type="EMBL" id="CP055156">
    <property type="protein sequence ID" value="QNF31610.1"/>
    <property type="molecule type" value="Genomic_DNA"/>
</dbReference>
<dbReference type="PANTHER" id="PTHR42754:SF1">
    <property type="entry name" value="LIPOPROTEIN"/>
    <property type="match status" value="1"/>
</dbReference>
<keyword evidence="1" id="KW-1133">Transmembrane helix</keyword>
<feature type="domain" description="Secretion system C-terminal sorting" evidence="2">
    <location>
        <begin position="1433"/>
        <end position="1509"/>
    </location>
</feature>
<dbReference type="NCBIfam" id="TIGR04183">
    <property type="entry name" value="Por_Secre_tail"/>
    <property type="match status" value="1"/>
</dbReference>
<dbReference type="KEGG" id="aswu:HUW51_02290"/>
<name>A0A7G7G376_9BACT</name>
<dbReference type="SUPFAM" id="SSF50998">
    <property type="entry name" value="Quinoprotein alcohol dehydrogenase-like"/>
    <property type="match status" value="1"/>
</dbReference>
<organism evidence="3 4">
    <name type="scientific">Adhaeribacter swui</name>
    <dbReference type="NCBI Taxonomy" id="2086471"/>
    <lineage>
        <taxon>Bacteria</taxon>
        <taxon>Pseudomonadati</taxon>
        <taxon>Bacteroidota</taxon>
        <taxon>Cytophagia</taxon>
        <taxon>Cytophagales</taxon>
        <taxon>Hymenobacteraceae</taxon>
        <taxon>Adhaeribacter</taxon>
    </lineage>
</organism>
<keyword evidence="1" id="KW-0472">Membrane</keyword>
<dbReference type="PANTHER" id="PTHR42754">
    <property type="entry name" value="ENDOGLUCANASE"/>
    <property type="match status" value="1"/>
</dbReference>
<evidence type="ECO:0000256" key="1">
    <source>
        <dbReference type="SAM" id="Phobius"/>
    </source>
</evidence>
<sequence length="1513" mass="163765">MKTKLIPINPSVIAINLLSWLLRPAFTLALCLYFNYNTFAQTKIWDKTFGGDKADNLNTIVLAAQGGYLLGGTSLSGVSKDKSEAYRGKEDYWVVRVDDKGQKVWDKTFGGTGSDELVGIVPTKDGGYLLAGSSLSREGGDKTAPSKGLYDYWVVKINAEGQKMWDKSYGGKAYDRLATIVATPDGGFVLGGTSTSGKSGDKSEGTIGYSADGVYDFWILKIDESGIKQWDKTLGTEAMDELTALIPTPDNGFLAGGMSQEYYFLTKIDGKGNPEWGRYLLTEYNETGLDIIQALLATPDGNYVVAGWSESGIGGVKSDSSRGASDMWLLKLDPKGNKIWDKTYGGQNYDFPSSLVASTDGGYLVAGYSESPVSAEKSEASRGGFDYWLLKLDANGQIIWDKTLGGTSKDALTTIITTRDGNYLLGGSSKSGKTADKSEASRDISSDENLRGDFWIVKIKDEGKNGQAITFDVPVSKLITDKPFNLQASASSNLPVALTIVSGPATIKNNVVTLTGAGLVTVKASQSGNATYLAAPLVIKTFMVGSISKQWDKTFGGNNQDYLTATIKTPDGGYLLGGSSLSGKNQDKSEANKSNDYDYWVIKTDKAGNKIWDKTLGGTKADHLTSLLLTPDGGYLIGGYSSSGKNGDKSEANRGPLNTYDYWIVKLDASGNKVWDNTYGGKNNETSNNGDLLTTMVAAPGGGYLLGGTSNSGSGAEKSQANKGAEDYWILKIDEQGHKIWDKVFGGSVNGTNNGVDNLTNILVLQDGGYLLGGYSWSGASMDKSEPSRGFFDYWIIKIDGQGKKLWDKTIGGNGSDQLRALQETADGYLLGGSSTSGISGEKGEMYRREFFTDFWVVKTDLQGNKIWDKTFGGTNHENMSQILISANGNYVLGGTSYSGKDGDKQEDNRGLSDIWLVTISTNGVKIQEKTYGGNKNDNLTALLLTAENNYLLSGSSDSEVNNDKTAPNKGLTDYWMLLVQEKAASHQLVWNKTYGGTNLDGFTTAVPTTDGGYLLGGHSLSGKNGTKTQASFGGYDFWVVKTDKNGKQVWDKRYGGTANDYLNVIMPTQDGGYILGGSSNSNQSGDKSQGSRGDRDFWIVKINSHGTKLWDKRYGGSGFEDLRAITILKNGDYLLGGYSDSPAGGDKSQPTQGKKDYWVVRVTPAGEKVWDKRFGGSEEEELETLAITKLGNILLGGSTNSGPSGNISQDKRGGWDYWLVEIDESGSLITEKRYGGPSNDKLNAFLITSDNNYLLAGSSTSGKGGDKSQANQGEQDYWVIKITSAGSKIWDKRFGGQGTETLQALMETPNKEYVLAGSSTSGVSGDKSQESQGESDYWLIKTDAQGNRQWDQRYGGDKTDELRGVWQTKEGAYVLGGRSNSGIGGDKTEASWGNMDYWLLQISPDLKENTEIITRTTTQTETQILPEPVRAYPNPLQDKLTVQYTAPQTQLINVLVYDSQGREVARLYQGSVEAGQEKQWEWQPDVKLLNGLYFIRVQAADEVLTSKLLLNR</sequence>
<proteinExistence type="predicted"/>
<evidence type="ECO:0000313" key="4">
    <source>
        <dbReference type="Proteomes" id="UP000515237"/>
    </source>
</evidence>
<dbReference type="InterPro" id="IPR026444">
    <property type="entry name" value="Secre_tail"/>
</dbReference>